<dbReference type="SUPFAM" id="SSF51011">
    <property type="entry name" value="Glycosyl hydrolase domain"/>
    <property type="match status" value="1"/>
</dbReference>
<keyword evidence="2" id="KW-0326">Glycosidase</keyword>
<evidence type="ECO:0000256" key="2">
    <source>
        <dbReference type="RuleBase" id="RU361185"/>
    </source>
</evidence>
<dbReference type="AlphaFoldDB" id="A0A3E2HEL3"/>
<dbReference type="Pfam" id="PF08240">
    <property type="entry name" value="ADH_N"/>
    <property type="match status" value="1"/>
</dbReference>
<dbReference type="Gene3D" id="3.40.50.720">
    <property type="entry name" value="NAD(P)-binding Rossmann-like Domain"/>
    <property type="match status" value="1"/>
</dbReference>
<feature type="non-terminal residue" evidence="7">
    <location>
        <position position="1066"/>
    </location>
</feature>
<dbReference type="CDD" id="cd05188">
    <property type="entry name" value="MDR"/>
    <property type="match status" value="1"/>
</dbReference>
<proteinExistence type="inferred from homology"/>
<sequence length="1066" mass="118313">MSSTQGLPLTCRALVLQSPGKPLSVQNIPTPEVTPGSAIVRVLVSNVEPGLARLVTGHIPGLYIPNPFVPGARAIGRIVALGPDATTLQEGQLVILDPFVRGRDNSDVQILWGVGVFGDNPGAKKLMDNSWHDGMCAEYTRAPLENCFALNEKRLCGSLSEGGLGYKIADLTILTRQLVSYGGFRGINLQAGETVVIAPATGSFSGAAVDVAVAMGARVIAMGRNLEILKNLQSVYPNISIVPLRNNFEEDLAALKQFGPIDAFLDISPHLANDSSHVRSCLMALKPYGRASLMGVLNKDIAIPYMVAVLRNLTIRGQYMYEREDVKAIIKLAESGRLTLGKEAGHDLVATFKFDEWEKALEISCGVHVQSTHPLELRASFGPITAQHNVLTGPTNTSLTEVTTSKNGHTFTNGRGSISWSCVAPNLLKVQVKSDAAVVGARFIGAKNEYSYGAWEYPWFGQLDNNVSFPLEGVGNAVGVNWCNARAPFFMSSAGYGVYVSDTEEMGYFDFTNEGTVQFSFLSSTGSLTYYIIGPSSHEKDFKSIISTYTSLSAREQMSPDSSYGPTFYSDDFEQDFHGYVHDAETNYYDVVDHLYYNQIHASALFADRPYGTGNMSFGNFDFDPVYYPNPERLVKNLTTWGYDFQVWVANRAFLYTELYNASVANNWLFPPFSGENLLGPALNLSIPEAYAYFKEHLKYFPSIGVKGYKIDRGEEGEMPELEQNVQDVLFHKLCYESMEEFWGPTGFHNFARSAYDNAKHYTRLWNGDAHSNFTGLAYTVTSSIRAGLLGFSHWTSDTGGYVRGVNDPSPELWARWMQFSTFSPEYVLLMGTNHTPWYPPYTQQTLDILKQTANLHHDLIPYIRSYEYKAVTTGVPIVRALFVEEPSDVKVYGINDEYFFGDWFLVAPFVAEGGKREVHFPTGSKYLEYFGKTTIVQGGSTHSVSLGITDWPVYVREGALITRGDVVQANNRWTKHWAPSLTIEAFPSFNVPETVIEYYRRDTNNVATITMITSRKKKGEVIFTWEDTGVKNLTLVVYTKHKPITVKLERSKGEYSIAGVGSLFD</sequence>
<dbReference type="InterPro" id="IPR051816">
    <property type="entry name" value="Glycosyl_Hydrolase_31"/>
</dbReference>
<evidence type="ECO:0000313" key="7">
    <source>
        <dbReference type="EMBL" id="RFU31840.1"/>
    </source>
</evidence>
<dbReference type="EMBL" id="NCSJ02000067">
    <property type="protein sequence ID" value="RFU31840.1"/>
    <property type="molecule type" value="Genomic_DNA"/>
</dbReference>
<dbReference type="STRING" id="5539.A0A3E2HEL3"/>
<dbReference type="Gene3D" id="2.60.40.1180">
    <property type="entry name" value="Golgi alpha-mannosidase II"/>
    <property type="match status" value="1"/>
</dbReference>
<dbReference type="SUPFAM" id="SSF51445">
    <property type="entry name" value="(Trans)glycosidases"/>
    <property type="match status" value="1"/>
</dbReference>
<dbReference type="InterPro" id="IPR048395">
    <property type="entry name" value="Glyco_hydro_31_C"/>
</dbReference>
<evidence type="ECO:0000259" key="5">
    <source>
        <dbReference type="Pfam" id="PF08240"/>
    </source>
</evidence>
<dbReference type="PANTHER" id="PTHR43863">
    <property type="entry name" value="HYDROLASE, PUTATIVE (AFU_ORTHOLOGUE AFUA_1G03140)-RELATED"/>
    <property type="match status" value="1"/>
</dbReference>
<dbReference type="Pfam" id="PF00107">
    <property type="entry name" value="ADH_zinc_N"/>
    <property type="match status" value="1"/>
</dbReference>
<dbReference type="Gene3D" id="2.60.40.1760">
    <property type="entry name" value="glycosyl hydrolase (family 31)"/>
    <property type="match status" value="1"/>
</dbReference>
<gene>
    <name evidence="7" type="ORF">B7463_g4505</name>
</gene>
<dbReference type="SUPFAM" id="SSF51735">
    <property type="entry name" value="NAD(P)-binding Rossmann-fold domains"/>
    <property type="match status" value="1"/>
</dbReference>
<dbReference type="CDD" id="cd14752">
    <property type="entry name" value="GH31_N"/>
    <property type="match status" value="1"/>
</dbReference>
<dbReference type="InterPro" id="IPR036291">
    <property type="entry name" value="NAD(P)-bd_dom_sf"/>
</dbReference>
<keyword evidence="8" id="KW-1185">Reference proteome</keyword>
<feature type="domain" description="Alcohol dehydrogenase-like N-terminal" evidence="5">
    <location>
        <begin position="35"/>
        <end position="150"/>
    </location>
</feature>
<dbReference type="Pfam" id="PF21365">
    <property type="entry name" value="Glyco_hydro_31_3rd"/>
    <property type="match status" value="1"/>
</dbReference>
<dbReference type="Gene3D" id="3.90.180.10">
    <property type="entry name" value="Medium-chain alcohol dehydrogenases, catalytic domain"/>
    <property type="match status" value="1"/>
</dbReference>
<dbReference type="PANTHER" id="PTHR43863:SF2">
    <property type="entry name" value="MALTASE-GLUCOAMYLASE"/>
    <property type="match status" value="1"/>
</dbReference>
<feature type="domain" description="Alcohol dehydrogenase-like C-terminal" evidence="3">
    <location>
        <begin position="207"/>
        <end position="334"/>
    </location>
</feature>
<evidence type="ECO:0000259" key="4">
    <source>
        <dbReference type="Pfam" id="PF01055"/>
    </source>
</evidence>
<evidence type="ECO:0000259" key="3">
    <source>
        <dbReference type="Pfam" id="PF00107"/>
    </source>
</evidence>
<name>A0A3E2HEL3_SCYLI</name>
<dbReference type="Proteomes" id="UP000258309">
    <property type="component" value="Unassembled WGS sequence"/>
</dbReference>
<dbReference type="InterPro" id="IPR013149">
    <property type="entry name" value="ADH-like_C"/>
</dbReference>
<feature type="non-terminal residue" evidence="7">
    <location>
        <position position="1"/>
    </location>
</feature>
<dbReference type="InterPro" id="IPR013154">
    <property type="entry name" value="ADH-like_N"/>
</dbReference>
<dbReference type="Pfam" id="PF01055">
    <property type="entry name" value="Glyco_hydro_31_2nd"/>
    <property type="match status" value="1"/>
</dbReference>
<dbReference type="GO" id="GO:0004553">
    <property type="term" value="F:hydrolase activity, hydrolyzing O-glycosyl compounds"/>
    <property type="evidence" value="ECO:0007669"/>
    <property type="project" value="InterPro"/>
</dbReference>
<evidence type="ECO:0000313" key="8">
    <source>
        <dbReference type="Proteomes" id="UP000258309"/>
    </source>
</evidence>
<dbReference type="SUPFAM" id="SSF50129">
    <property type="entry name" value="GroES-like"/>
    <property type="match status" value="1"/>
</dbReference>
<evidence type="ECO:0000256" key="1">
    <source>
        <dbReference type="ARBA" id="ARBA00007806"/>
    </source>
</evidence>
<comment type="similarity">
    <text evidence="1 2">Belongs to the glycosyl hydrolase 31 family.</text>
</comment>
<keyword evidence="2" id="KW-0378">Hydrolase</keyword>
<feature type="domain" description="Glycosyl hydrolase family 31 C-terminal" evidence="6">
    <location>
        <begin position="875"/>
        <end position="962"/>
    </location>
</feature>
<comment type="caution">
    <text evidence="7">The sequence shown here is derived from an EMBL/GenBank/DDBJ whole genome shotgun (WGS) entry which is preliminary data.</text>
</comment>
<dbReference type="OrthoDB" id="10070917at2759"/>
<dbReference type="InterPro" id="IPR013780">
    <property type="entry name" value="Glyco_hydro_b"/>
</dbReference>
<accession>A0A3E2HEL3</accession>
<evidence type="ECO:0000259" key="6">
    <source>
        <dbReference type="Pfam" id="PF21365"/>
    </source>
</evidence>
<feature type="domain" description="Glycoside hydrolase family 31 TIM barrel" evidence="4">
    <location>
        <begin position="573"/>
        <end position="864"/>
    </location>
</feature>
<organism evidence="7 8">
    <name type="scientific">Scytalidium lignicola</name>
    <name type="common">Hyphomycete</name>
    <dbReference type="NCBI Taxonomy" id="5539"/>
    <lineage>
        <taxon>Eukaryota</taxon>
        <taxon>Fungi</taxon>
        <taxon>Dikarya</taxon>
        <taxon>Ascomycota</taxon>
        <taxon>Pezizomycotina</taxon>
        <taxon>Leotiomycetes</taxon>
        <taxon>Leotiomycetes incertae sedis</taxon>
        <taxon>Scytalidium</taxon>
    </lineage>
</organism>
<dbReference type="InterPro" id="IPR011032">
    <property type="entry name" value="GroES-like_sf"/>
</dbReference>
<dbReference type="InterPro" id="IPR000322">
    <property type="entry name" value="Glyco_hydro_31_TIM"/>
</dbReference>
<dbReference type="InterPro" id="IPR017853">
    <property type="entry name" value="GH"/>
</dbReference>
<dbReference type="GO" id="GO:0005975">
    <property type="term" value="P:carbohydrate metabolic process"/>
    <property type="evidence" value="ECO:0007669"/>
    <property type="project" value="InterPro"/>
</dbReference>
<dbReference type="Gene3D" id="3.20.20.80">
    <property type="entry name" value="Glycosidases"/>
    <property type="match status" value="1"/>
</dbReference>
<reference evidence="7 8" key="1">
    <citation type="submission" date="2018-05" db="EMBL/GenBank/DDBJ databases">
        <title>Draft genome sequence of Scytalidium lignicola DSM 105466, a ubiquitous saprotrophic fungus.</title>
        <authorList>
            <person name="Buettner E."/>
            <person name="Gebauer A.M."/>
            <person name="Hofrichter M."/>
            <person name="Liers C."/>
            <person name="Kellner H."/>
        </authorList>
    </citation>
    <scope>NUCLEOTIDE SEQUENCE [LARGE SCALE GENOMIC DNA]</scope>
    <source>
        <strain evidence="7 8">DSM 105466</strain>
    </source>
</reference>
<protein>
    <submittedName>
        <fullName evidence="7">Uncharacterized protein</fullName>
    </submittedName>
</protein>